<reference evidence="1 2" key="1">
    <citation type="submission" date="2015-09" db="EMBL/GenBank/DDBJ databases">
        <title>Aphanizomenon flos-aquae WA102.</title>
        <authorList>
            <person name="Driscoll C."/>
        </authorList>
    </citation>
    <scope>NUCLEOTIDE SEQUENCE [LARGE SCALE GENOMIC DNA]</scope>
    <source>
        <strain evidence="1">WA102</strain>
    </source>
</reference>
<sequence length="148" mass="17548">MKLTKLTAYELRELISLFDSLERHPENKNTVTTGEHLLEKIIKNTPSFDIHVTDNNKVIQNYDTLLWVYEVLLTKNPYCYSPIFNSICDSDQSVPLSVIYDDSKLFNYLRYYPEYLSELRKVQKNIHKHGIPIHFIGDESIEFYLKNR</sequence>
<protein>
    <submittedName>
        <fullName evidence="1">Uncharacterized protein</fullName>
    </submittedName>
</protein>
<evidence type="ECO:0000313" key="2">
    <source>
        <dbReference type="Proteomes" id="UP000092093"/>
    </source>
</evidence>
<dbReference type="AlphaFoldDB" id="A0A1B7X2N6"/>
<proteinExistence type="predicted"/>
<comment type="caution">
    <text evidence="1">The sequence shown here is derived from an EMBL/GenBank/DDBJ whole genome shotgun (WGS) entry which is preliminary data.</text>
</comment>
<evidence type="ECO:0000313" key="1">
    <source>
        <dbReference type="EMBL" id="OBQ43618.1"/>
    </source>
</evidence>
<name>A0A1B7X2N6_APHFL</name>
<dbReference type="Proteomes" id="UP000092093">
    <property type="component" value="Unassembled WGS sequence"/>
</dbReference>
<accession>A0A1B7X2N6</accession>
<dbReference type="EMBL" id="LJOW01000048">
    <property type="protein sequence ID" value="OBQ43618.1"/>
    <property type="molecule type" value="Genomic_DNA"/>
</dbReference>
<organism evidence="1 2">
    <name type="scientific">Aphanizomenon flos-aquae WA102</name>
    <dbReference type="NCBI Taxonomy" id="1710896"/>
    <lineage>
        <taxon>Bacteria</taxon>
        <taxon>Bacillati</taxon>
        <taxon>Cyanobacteriota</taxon>
        <taxon>Cyanophyceae</taxon>
        <taxon>Nostocales</taxon>
        <taxon>Aphanizomenonaceae</taxon>
        <taxon>Aphanizomenon</taxon>
    </lineage>
</organism>
<gene>
    <name evidence="1" type="ORF">AN484_11485</name>
</gene>